<proteinExistence type="inferred from homology"/>
<dbReference type="GO" id="GO:0005829">
    <property type="term" value="C:cytosol"/>
    <property type="evidence" value="ECO:0007669"/>
    <property type="project" value="TreeGrafter"/>
</dbReference>
<evidence type="ECO:0000256" key="1">
    <source>
        <dbReference type="RuleBase" id="RU363093"/>
    </source>
</evidence>
<dbReference type="SUPFAM" id="SSF48613">
    <property type="entry name" value="Heme oxygenase-like"/>
    <property type="match status" value="1"/>
</dbReference>
<dbReference type="EMBL" id="AAOG01000002">
    <property type="protein sequence ID" value="EAR12580.1"/>
    <property type="molecule type" value="Genomic_DNA"/>
</dbReference>
<comment type="catalytic activity">
    <reaction evidence="1">
        <text>4-amino-5-aminomethyl-2-methylpyrimidine + H2O = 4-amino-5-hydroxymethyl-2-methylpyrimidine + NH4(+)</text>
        <dbReference type="Rhea" id="RHEA:31799"/>
        <dbReference type="ChEBI" id="CHEBI:15377"/>
        <dbReference type="ChEBI" id="CHEBI:16892"/>
        <dbReference type="ChEBI" id="CHEBI:28938"/>
        <dbReference type="ChEBI" id="CHEBI:63416"/>
        <dbReference type="EC" id="3.5.99.2"/>
    </reaction>
</comment>
<dbReference type="InterPro" id="IPR050967">
    <property type="entry name" value="Thiamine_Salvage_TenA"/>
</dbReference>
<dbReference type="GO" id="GO:0009228">
    <property type="term" value="P:thiamine biosynthetic process"/>
    <property type="evidence" value="ECO:0007669"/>
    <property type="project" value="UniProtKB-KW"/>
</dbReference>
<dbReference type="InterPro" id="IPR016084">
    <property type="entry name" value="Haem_Oase-like_multi-hlx"/>
</dbReference>
<dbReference type="Pfam" id="PF03070">
    <property type="entry name" value="TENA_THI-4"/>
    <property type="match status" value="1"/>
</dbReference>
<dbReference type="Gene3D" id="1.20.910.10">
    <property type="entry name" value="Heme oxygenase-like"/>
    <property type="match status" value="1"/>
</dbReference>
<organism evidence="3 4">
    <name type="scientific">Polaribacter irgensii 23-P</name>
    <dbReference type="NCBI Taxonomy" id="313594"/>
    <lineage>
        <taxon>Bacteria</taxon>
        <taxon>Pseudomonadati</taxon>
        <taxon>Bacteroidota</taxon>
        <taxon>Flavobacteriia</taxon>
        <taxon>Flavobacteriales</taxon>
        <taxon>Flavobacteriaceae</taxon>
    </lineage>
</organism>
<dbReference type="UniPathway" id="UPA00060"/>
<keyword evidence="4" id="KW-1185">Reference proteome</keyword>
<dbReference type="eggNOG" id="COG0819">
    <property type="taxonomic scope" value="Bacteria"/>
</dbReference>
<evidence type="ECO:0000259" key="2">
    <source>
        <dbReference type="Pfam" id="PF03070"/>
    </source>
</evidence>
<evidence type="ECO:0000313" key="4">
    <source>
        <dbReference type="Proteomes" id="UP000003053"/>
    </source>
</evidence>
<dbReference type="AlphaFoldDB" id="A4BZI7"/>
<dbReference type="CDD" id="cd19365">
    <property type="entry name" value="TenA_C-like"/>
    <property type="match status" value="1"/>
</dbReference>
<gene>
    <name evidence="3" type="ORF">PI23P_08140</name>
</gene>
<dbReference type="EC" id="3.5.99.2" evidence="1"/>
<keyword evidence="1" id="KW-0784">Thiamine biosynthesis</keyword>
<dbReference type="GO" id="GO:0050334">
    <property type="term" value="F:thiaminase activity"/>
    <property type="evidence" value="ECO:0007669"/>
    <property type="project" value="UniProtKB-EC"/>
</dbReference>
<comment type="catalytic activity">
    <reaction evidence="1">
        <text>thiamine + H2O = 5-(2-hydroxyethyl)-4-methylthiazole + 4-amino-5-hydroxymethyl-2-methylpyrimidine + H(+)</text>
        <dbReference type="Rhea" id="RHEA:17509"/>
        <dbReference type="ChEBI" id="CHEBI:15377"/>
        <dbReference type="ChEBI" id="CHEBI:15378"/>
        <dbReference type="ChEBI" id="CHEBI:16892"/>
        <dbReference type="ChEBI" id="CHEBI:17957"/>
        <dbReference type="ChEBI" id="CHEBI:18385"/>
        <dbReference type="EC" id="3.5.99.2"/>
    </reaction>
</comment>
<dbReference type="STRING" id="313594.PI23P_08140"/>
<dbReference type="NCBIfam" id="TIGR04306">
    <property type="entry name" value="salvage_TenA"/>
    <property type="match status" value="1"/>
</dbReference>
<comment type="pathway">
    <text evidence="1">Cofactor biosynthesis; thiamine diphosphate biosynthesis.</text>
</comment>
<dbReference type="Proteomes" id="UP000003053">
    <property type="component" value="Unassembled WGS sequence"/>
</dbReference>
<reference evidence="3 4" key="1">
    <citation type="submission" date="2006-02" db="EMBL/GenBank/DDBJ databases">
        <authorList>
            <person name="Murray A."/>
            <person name="Staley J."/>
            <person name="Ferriera S."/>
            <person name="Johnson J."/>
            <person name="Kravitz S."/>
            <person name="Halpern A."/>
            <person name="Remington K."/>
            <person name="Beeson K."/>
            <person name="Tran B."/>
            <person name="Rogers Y.-H."/>
            <person name="Friedman R."/>
            <person name="Venter J.C."/>
        </authorList>
    </citation>
    <scope>NUCLEOTIDE SEQUENCE [LARGE SCALE GENOMIC DNA]</scope>
    <source>
        <strain evidence="3 4">23-P</strain>
    </source>
</reference>
<dbReference type="InterPro" id="IPR027574">
    <property type="entry name" value="Thiaminase_II"/>
</dbReference>
<comment type="caution">
    <text evidence="3">The sequence shown here is derived from an EMBL/GenBank/DDBJ whole genome shotgun (WGS) entry which is preliminary data.</text>
</comment>
<dbReference type="GO" id="GO:0009229">
    <property type="term" value="P:thiamine diphosphate biosynthetic process"/>
    <property type="evidence" value="ECO:0007669"/>
    <property type="project" value="UniProtKB-UniPathway"/>
</dbReference>
<keyword evidence="1" id="KW-0378">Hydrolase</keyword>
<evidence type="ECO:0000313" key="3">
    <source>
        <dbReference type="EMBL" id="EAR12580.1"/>
    </source>
</evidence>
<dbReference type="InterPro" id="IPR004305">
    <property type="entry name" value="Thiaminase-2/PQQC"/>
</dbReference>
<name>A4BZI7_9FLAO</name>
<dbReference type="PANTHER" id="PTHR43198:SF2">
    <property type="entry name" value="SI:CH1073-67J19.1-RELATED"/>
    <property type="match status" value="1"/>
</dbReference>
<dbReference type="PANTHER" id="PTHR43198">
    <property type="entry name" value="BIFUNCTIONAL TH2 PROTEIN"/>
    <property type="match status" value="1"/>
</dbReference>
<sequence>MSNWFHTVTIETAPILEKIKEHPFIIKLMDGTLSKEVFQFYVNQDSLYLSEYKKTLAMLSIKCAAAKDTRFFLDAASGIIDVEDELHQIFLDKENFNTEPSPSCELYTSYMSRIVNNHSLEEGLAVILPCFTIYKEIGDYILANQTNKDNNPYQNWIQTYASEDFANAVNSAIEITNRYAEKAPKEVLQKMDIAFIKTSKLEWLFWDSAYNKETWKI</sequence>
<comment type="function">
    <text evidence="1">Catalyzes an amino-pyrimidine hydrolysis reaction at the C5' of the pyrimidine moiety of thiamine compounds, a reaction that is part of a thiamine salvage pathway.</text>
</comment>
<dbReference type="RefSeq" id="WP_004570248.1">
    <property type="nucleotide sequence ID" value="NZ_CH724148.1"/>
</dbReference>
<accession>A4BZI7</accession>
<dbReference type="HOGENOM" id="CLU_077537_3_2_10"/>
<comment type="similarity">
    <text evidence="1">Belongs to the TenA family.</text>
</comment>
<dbReference type="OrthoDB" id="34166at2"/>
<protein>
    <recommendedName>
        <fullName evidence="1">Aminopyrimidine aminohydrolase</fullName>
        <ecNumber evidence="1">3.5.99.2</ecNumber>
    </recommendedName>
</protein>
<feature type="domain" description="Thiaminase-2/PQQC" evidence="2">
    <location>
        <begin position="14"/>
        <end position="211"/>
    </location>
</feature>